<evidence type="ECO:0000256" key="3">
    <source>
        <dbReference type="SAM" id="Phobius"/>
    </source>
</evidence>
<feature type="compositionally biased region" description="Pro residues" evidence="2">
    <location>
        <begin position="389"/>
        <end position="398"/>
    </location>
</feature>
<dbReference type="PROSITE" id="PS50287">
    <property type="entry name" value="SRCR_2"/>
    <property type="match status" value="1"/>
</dbReference>
<protein>
    <recommendedName>
        <fullName evidence="4">SRCR domain-containing protein</fullName>
    </recommendedName>
</protein>
<sequence length="583" mass="62514">MLNQLLYSSREVISRRNLRLRSALLNVLVVALSAVGITSQLQVPISTSSRPPPFQAVQPEDKPRPQLIASLPSPTTSPTTSLTTSSTPAPTSSPAPSPTPFPTTSSTPPPTSSSVPSPTSSPTLSPTPFPTSSPAPNPVPRPAPYPAPKSVPKTAPKPAPKPATKPAPKHPPNSFTEPFPKPSLKPSPKPAMSPSPKPTPKRPALVSSPKPATGKSIWQPLPRSHPPVPRRSSPRAHLSPPALPMMSPDRKNGLRLVRGAGRIGRLEARIVTEWFMQVGYNENDGWAPLCDDGSFEDQRAQEFCVLLGFASGRKYYAIGISTFAEDEPQPRPTPLGGLQCMDAEASRQAFPIGKIDLSDSLGYKCLVFPSACWTGALVALQCSNKPLRAKPPPPPLPPTAAATSSHHAGPPPPLPAAPNMQHAINLLSLEDNLMALWTTSTDFGSTPVRVELLVNSSADGRSGEAVWAPLCASQEQLVLEDYHLLMRVTANTSCHQQYEDFPTSLFSWLYGTAQEPAPIPKDAWAPSSGDSSVFDPSRYTHWVTVVGGVEKNLRSLQQMRLKVSTEPCETGMLFVITCDILMV</sequence>
<evidence type="ECO:0000259" key="4">
    <source>
        <dbReference type="PROSITE" id="PS50287"/>
    </source>
</evidence>
<keyword evidence="6" id="KW-1185">Reference proteome</keyword>
<feature type="compositionally biased region" description="Low complexity" evidence="2">
    <location>
        <begin position="69"/>
        <end position="90"/>
    </location>
</feature>
<feature type="compositionally biased region" description="Pro residues" evidence="2">
    <location>
        <begin position="179"/>
        <end position="198"/>
    </location>
</feature>
<feature type="domain" description="SRCR" evidence="4">
    <location>
        <begin position="254"/>
        <end position="383"/>
    </location>
</feature>
<feature type="transmembrane region" description="Helical" evidence="3">
    <location>
        <begin position="23"/>
        <end position="43"/>
    </location>
</feature>
<keyword evidence="3" id="KW-0812">Transmembrane</keyword>
<gene>
    <name evidence="5" type="ORF">VaNZ11_015380</name>
</gene>
<keyword evidence="1" id="KW-1015">Disulfide bond</keyword>
<reference evidence="5 6" key="1">
    <citation type="journal article" date="2023" name="IScience">
        <title>Expanded male sex-determining region conserved during the evolution of homothallism in the green alga Volvox.</title>
        <authorList>
            <person name="Yamamoto K."/>
            <person name="Matsuzaki R."/>
            <person name="Mahakham W."/>
            <person name="Heman W."/>
            <person name="Sekimoto H."/>
            <person name="Kawachi M."/>
            <person name="Minakuchi Y."/>
            <person name="Toyoda A."/>
            <person name="Nozaki H."/>
        </authorList>
    </citation>
    <scope>NUCLEOTIDE SEQUENCE [LARGE SCALE GENOMIC DNA]</scope>
    <source>
        <strain evidence="5 6">NIES-4468</strain>
    </source>
</reference>
<dbReference type="SUPFAM" id="SSF56487">
    <property type="entry name" value="SRCR-like"/>
    <property type="match status" value="1"/>
</dbReference>
<dbReference type="EMBL" id="BSDZ01000094">
    <property type="protein sequence ID" value="GLI70470.1"/>
    <property type="molecule type" value="Genomic_DNA"/>
</dbReference>
<comment type="caution">
    <text evidence="5">The sequence shown here is derived from an EMBL/GenBank/DDBJ whole genome shotgun (WGS) entry which is preliminary data.</text>
</comment>
<dbReference type="InterPro" id="IPR001190">
    <property type="entry name" value="SRCR"/>
</dbReference>
<keyword evidence="3" id="KW-0472">Membrane</keyword>
<evidence type="ECO:0000256" key="2">
    <source>
        <dbReference type="SAM" id="MobiDB-lite"/>
    </source>
</evidence>
<dbReference type="Proteomes" id="UP001165090">
    <property type="component" value="Unassembled WGS sequence"/>
</dbReference>
<accession>A0ABQ5SKF3</accession>
<dbReference type="PANTHER" id="PTHR34403">
    <property type="entry name" value="TOL-PAL SYSTEM PROTEIN TOLA"/>
    <property type="match status" value="1"/>
</dbReference>
<feature type="region of interest" description="Disordered" evidence="2">
    <location>
        <begin position="44"/>
        <end position="250"/>
    </location>
</feature>
<dbReference type="InterPro" id="IPR050972">
    <property type="entry name" value="SDr-like"/>
</dbReference>
<evidence type="ECO:0000313" key="5">
    <source>
        <dbReference type="EMBL" id="GLI70470.1"/>
    </source>
</evidence>
<feature type="region of interest" description="Disordered" evidence="2">
    <location>
        <begin position="389"/>
        <end position="419"/>
    </location>
</feature>
<keyword evidence="3" id="KW-1133">Transmembrane helix</keyword>
<organism evidence="5 6">
    <name type="scientific">Volvox africanus</name>
    <dbReference type="NCBI Taxonomy" id="51714"/>
    <lineage>
        <taxon>Eukaryota</taxon>
        <taxon>Viridiplantae</taxon>
        <taxon>Chlorophyta</taxon>
        <taxon>core chlorophytes</taxon>
        <taxon>Chlorophyceae</taxon>
        <taxon>CS clade</taxon>
        <taxon>Chlamydomonadales</taxon>
        <taxon>Volvocaceae</taxon>
        <taxon>Volvox</taxon>
    </lineage>
</organism>
<proteinExistence type="predicted"/>
<feature type="compositionally biased region" description="Pro residues" evidence="2">
    <location>
        <begin position="91"/>
        <end position="111"/>
    </location>
</feature>
<dbReference type="InterPro" id="IPR036772">
    <property type="entry name" value="SRCR-like_dom_sf"/>
</dbReference>
<dbReference type="PANTHER" id="PTHR34403:SF14">
    <property type="entry name" value="OS05G0225800 PROTEIN"/>
    <property type="match status" value="1"/>
</dbReference>
<name>A0ABQ5SKF3_9CHLO</name>
<feature type="compositionally biased region" description="Pro residues" evidence="2">
    <location>
        <begin position="125"/>
        <end position="171"/>
    </location>
</feature>
<evidence type="ECO:0000313" key="6">
    <source>
        <dbReference type="Proteomes" id="UP001165090"/>
    </source>
</evidence>
<feature type="compositionally biased region" description="Low complexity" evidence="2">
    <location>
        <begin position="112"/>
        <end position="124"/>
    </location>
</feature>
<evidence type="ECO:0000256" key="1">
    <source>
        <dbReference type="ARBA" id="ARBA00023157"/>
    </source>
</evidence>